<feature type="region of interest" description="Disordered" evidence="18">
    <location>
        <begin position="1155"/>
        <end position="1186"/>
    </location>
</feature>
<evidence type="ECO:0000259" key="20">
    <source>
        <dbReference type="Pfam" id="PF01007"/>
    </source>
</evidence>
<feature type="compositionally biased region" description="Basic residues" evidence="18">
    <location>
        <begin position="1627"/>
        <end position="1636"/>
    </location>
</feature>
<organism evidence="22 23">
    <name type="scientific">Lates japonicus</name>
    <name type="common">Japanese lates</name>
    <dbReference type="NCBI Taxonomy" id="270547"/>
    <lineage>
        <taxon>Eukaryota</taxon>
        <taxon>Metazoa</taxon>
        <taxon>Chordata</taxon>
        <taxon>Craniata</taxon>
        <taxon>Vertebrata</taxon>
        <taxon>Euteleostomi</taxon>
        <taxon>Actinopterygii</taxon>
        <taxon>Neopterygii</taxon>
        <taxon>Teleostei</taxon>
        <taxon>Neoteleostei</taxon>
        <taxon>Acanthomorphata</taxon>
        <taxon>Carangaria</taxon>
        <taxon>Carangaria incertae sedis</taxon>
        <taxon>Centropomidae</taxon>
        <taxon>Lates</taxon>
    </lineage>
</organism>
<protein>
    <recommendedName>
        <fullName evidence="14">G protein-activated inward rectifier potassium channel 3</fullName>
    </recommendedName>
    <alternativeName>
        <fullName evidence="16">Inward rectifier K(+) channel Kir3.3</fullName>
    </alternativeName>
    <alternativeName>
        <fullName evidence="15">Potassium channel, inwardly rectifying subfamily J member 9</fullName>
    </alternativeName>
</protein>
<dbReference type="Pfam" id="PF15229">
    <property type="entry name" value="POM121"/>
    <property type="match status" value="1"/>
</dbReference>
<feature type="domain" description="Potassium channel inwardly rectifying transmembrane" evidence="20">
    <location>
        <begin position="210"/>
        <end position="349"/>
    </location>
</feature>
<keyword evidence="23" id="KW-1185">Reference proteome</keyword>
<dbReference type="Gene3D" id="1.10.287.70">
    <property type="match status" value="1"/>
</dbReference>
<keyword evidence="3 17" id="KW-0633">Potassium transport</keyword>
<proteinExistence type="inferred from homology"/>
<evidence type="ECO:0000256" key="9">
    <source>
        <dbReference type="ARBA" id="ARBA00023136"/>
    </source>
</evidence>
<dbReference type="InterPro" id="IPR016449">
    <property type="entry name" value="K_chnl_inward-rec_Kir"/>
</dbReference>
<feature type="region of interest" description="Disordered" evidence="18">
    <location>
        <begin position="985"/>
        <end position="1021"/>
    </location>
</feature>
<keyword evidence="10 17" id="KW-0407">Ion channel</keyword>
<dbReference type="Pfam" id="PF01007">
    <property type="entry name" value="IRK"/>
    <property type="match status" value="1"/>
</dbReference>
<evidence type="ECO:0000256" key="18">
    <source>
        <dbReference type="SAM" id="MobiDB-lite"/>
    </source>
</evidence>
<dbReference type="InterPro" id="IPR013518">
    <property type="entry name" value="K_chnl_inward-rec_Kir_cyto"/>
</dbReference>
<feature type="region of interest" description="Disordered" evidence="18">
    <location>
        <begin position="1266"/>
        <end position="1287"/>
    </location>
</feature>
<keyword evidence="5 17" id="KW-0851">Voltage-gated channel</keyword>
<evidence type="ECO:0000256" key="2">
    <source>
        <dbReference type="ARBA" id="ARBA00022448"/>
    </source>
</evidence>
<feature type="compositionally biased region" description="Low complexity" evidence="18">
    <location>
        <begin position="1490"/>
        <end position="1518"/>
    </location>
</feature>
<evidence type="ECO:0000256" key="4">
    <source>
        <dbReference type="ARBA" id="ARBA00022692"/>
    </source>
</evidence>
<dbReference type="EMBL" id="BRZM01000003">
    <property type="protein sequence ID" value="GLD46746.1"/>
    <property type="molecule type" value="Genomic_DNA"/>
</dbReference>
<keyword evidence="7 19" id="KW-1133">Transmembrane helix</keyword>
<dbReference type="FunFam" id="2.60.40.1400:FF:000001">
    <property type="entry name" value="G protein-activated inward rectifier potassium channel 2"/>
    <property type="match status" value="1"/>
</dbReference>
<evidence type="ECO:0000313" key="23">
    <source>
        <dbReference type="Proteomes" id="UP001279410"/>
    </source>
</evidence>
<keyword evidence="2 17" id="KW-0813">Transport</keyword>
<evidence type="ECO:0000313" key="22">
    <source>
        <dbReference type="EMBL" id="GLD46746.1"/>
    </source>
</evidence>
<feature type="domain" description="Inward rectifier potassium channel C-terminal" evidence="21">
    <location>
        <begin position="356"/>
        <end position="515"/>
    </location>
</feature>
<evidence type="ECO:0000256" key="1">
    <source>
        <dbReference type="ARBA" id="ARBA00004141"/>
    </source>
</evidence>
<feature type="compositionally biased region" description="Basic and acidic residues" evidence="18">
    <location>
        <begin position="624"/>
        <end position="634"/>
    </location>
</feature>
<feature type="compositionally biased region" description="Low complexity" evidence="18">
    <location>
        <begin position="1239"/>
        <end position="1253"/>
    </location>
</feature>
<feature type="compositionally biased region" description="Polar residues" evidence="18">
    <location>
        <begin position="844"/>
        <end position="854"/>
    </location>
</feature>
<dbReference type="GO" id="GO:0034765">
    <property type="term" value="P:regulation of monoatomic ion transmembrane transport"/>
    <property type="evidence" value="ECO:0007669"/>
    <property type="project" value="TreeGrafter"/>
</dbReference>
<evidence type="ECO:0000256" key="11">
    <source>
        <dbReference type="ARBA" id="ARBA00034430"/>
    </source>
</evidence>
<dbReference type="FunFam" id="1.10.287.70:FF:000019">
    <property type="entry name" value="G protein-activated inward rectifier potassium channel 1"/>
    <property type="match status" value="1"/>
</dbReference>
<feature type="compositionally biased region" description="Low complexity" evidence="18">
    <location>
        <begin position="910"/>
        <end position="930"/>
    </location>
</feature>
<evidence type="ECO:0000256" key="17">
    <source>
        <dbReference type="RuleBase" id="RU003822"/>
    </source>
</evidence>
<feature type="transmembrane region" description="Helical" evidence="19">
    <location>
        <begin position="244"/>
        <end position="266"/>
    </location>
</feature>
<feature type="compositionally biased region" description="Basic residues" evidence="18">
    <location>
        <begin position="145"/>
        <end position="157"/>
    </location>
</feature>
<dbReference type="GO" id="GO:0005242">
    <property type="term" value="F:inward rectifier potassium channel activity"/>
    <property type="evidence" value="ECO:0007669"/>
    <property type="project" value="InterPro"/>
</dbReference>
<feature type="compositionally biased region" description="Low complexity" evidence="18">
    <location>
        <begin position="995"/>
        <end position="1021"/>
    </location>
</feature>
<dbReference type="PRINTS" id="PR01320">
    <property type="entry name" value="KIRCHANNEL"/>
</dbReference>
<feature type="region of interest" description="Disordered" evidence="18">
    <location>
        <begin position="1490"/>
        <end position="1528"/>
    </location>
</feature>
<keyword evidence="6 17" id="KW-0630">Potassium</keyword>
<feature type="compositionally biased region" description="Low complexity" evidence="18">
    <location>
        <begin position="158"/>
        <end position="171"/>
    </location>
</feature>
<comment type="catalytic activity">
    <reaction evidence="11">
        <text>K(+)(in) = K(+)(out)</text>
        <dbReference type="Rhea" id="RHEA:29463"/>
        <dbReference type="ChEBI" id="CHEBI:29103"/>
    </reaction>
</comment>
<keyword evidence="8 17" id="KW-0406">Ion transport</keyword>
<feature type="compositionally biased region" description="Low complexity" evidence="18">
    <location>
        <begin position="1162"/>
        <end position="1186"/>
    </location>
</feature>
<comment type="caution">
    <text evidence="22">The sequence shown here is derived from an EMBL/GenBank/DDBJ whole genome shotgun (WGS) entry which is preliminary data.</text>
</comment>
<evidence type="ECO:0000256" key="12">
    <source>
        <dbReference type="ARBA" id="ARBA00061604"/>
    </source>
</evidence>
<feature type="region of interest" description="Disordered" evidence="18">
    <location>
        <begin position="605"/>
        <end position="635"/>
    </location>
</feature>
<dbReference type="SUPFAM" id="SSF81324">
    <property type="entry name" value="Voltage-gated potassium channels"/>
    <property type="match status" value="1"/>
</dbReference>
<dbReference type="InterPro" id="IPR040445">
    <property type="entry name" value="Kir_TM"/>
</dbReference>
<dbReference type="GO" id="GO:0034702">
    <property type="term" value="C:monoatomic ion channel complex"/>
    <property type="evidence" value="ECO:0007669"/>
    <property type="project" value="UniProtKB-KW"/>
</dbReference>
<dbReference type="GO" id="GO:1990573">
    <property type="term" value="P:potassium ion import across plasma membrane"/>
    <property type="evidence" value="ECO:0007669"/>
    <property type="project" value="TreeGrafter"/>
</dbReference>
<keyword evidence="4 17" id="KW-0812">Transmembrane</keyword>
<evidence type="ECO:0000256" key="6">
    <source>
        <dbReference type="ARBA" id="ARBA00022958"/>
    </source>
</evidence>
<comment type="subcellular location">
    <subcellularLocation>
        <location evidence="1 17">Membrane</location>
        <topology evidence="1 17">Multi-pass membrane protein</topology>
    </subcellularLocation>
</comment>
<feature type="region of interest" description="Disordered" evidence="18">
    <location>
        <begin position="751"/>
        <end position="804"/>
    </location>
</feature>
<evidence type="ECO:0000256" key="5">
    <source>
        <dbReference type="ARBA" id="ARBA00022882"/>
    </source>
</evidence>
<dbReference type="GO" id="GO:0007399">
    <property type="term" value="P:nervous system development"/>
    <property type="evidence" value="ECO:0007669"/>
    <property type="project" value="UniProtKB-ARBA"/>
</dbReference>
<dbReference type="InterPro" id="IPR014756">
    <property type="entry name" value="Ig_E-set"/>
</dbReference>
<dbReference type="Pfam" id="PF17655">
    <property type="entry name" value="IRK_C"/>
    <property type="match status" value="1"/>
</dbReference>
<dbReference type="Gene3D" id="2.60.40.1400">
    <property type="entry name" value="G protein-activated inward rectifier potassium channel 1"/>
    <property type="match status" value="1"/>
</dbReference>
<evidence type="ECO:0000256" key="19">
    <source>
        <dbReference type="SAM" id="Phobius"/>
    </source>
</evidence>
<feature type="compositionally biased region" description="Low complexity" evidence="18">
    <location>
        <begin position="1274"/>
        <end position="1287"/>
    </location>
</feature>
<evidence type="ECO:0000256" key="3">
    <source>
        <dbReference type="ARBA" id="ARBA00022538"/>
    </source>
</evidence>
<feature type="compositionally biased region" description="Polar residues" evidence="18">
    <location>
        <begin position="115"/>
        <end position="130"/>
    </location>
</feature>
<feature type="compositionally biased region" description="Low complexity" evidence="18">
    <location>
        <begin position="102"/>
        <end position="114"/>
    </location>
</feature>
<evidence type="ECO:0000256" key="8">
    <source>
        <dbReference type="ARBA" id="ARBA00023065"/>
    </source>
</evidence>
<dbReference type="SUPFAM" id="SSF81296">
    <property type="entry name" value="E set domains"/>
    <property type="match status" value="1"/>
</dbReference>
<dbReference type="GO" id="GO:0005886">
    <property type="term" value="C:plasma membrane"/>
    <property type="evidence" value="ECO:0007669"/>
    <property type="project" value="TreeGrafter"/>
</dbReference>
<evidence type="ECO:0000256" key="16">
    <source>
        <dbReference type="ARBA" id="ARBA00081071"/>
    </source>
</evidence>
<dbReference type="PANTHER" id="PTHR11767">
    <property type="entry name" value="INWARD RECTIFIER POTASSIUM CHANNEL"/>
    <property type="match status" value="1"/>
</dbReference>
<comment type="subunit">
    <text evidence="13">Associates with KCNJ3/GIRK1 to form a G-protein-activated heteromultimer pore-forming unit. Interacts (via PDZ-binding motif) with SNX27 (via PDZ domain); the interaction is required when endocytosed to prevent degradation in lysosomes and promote recycling to the plasma membrane.</text>
</comment>
<accession>A0AAD3M3D1</accession>
<feature type="region of interest" description="Disordered" evidence="18">
    <location>
        <begin position="1602"/>
        <end position="1639"/>
    </location>
</feature>
<name>A0AAD3M3D1_LATJO</name>
<keyword evidence="9 19" id="KW-0472">Membrane</keyword>
<sequence length="1658" mass="174791">MSSTVMCGRETLENTECNTDIGSPVRIEPRRNTIPPAHTLTAKHLLAYLPRPQPESKRYTPYTFKGAAKSTVASIMIAKRTSLNHNLNYANCPSVPASQEASPSQTQSPCSQSSRALTSAKQESPEQHSIQVAPLEAVEETPKPQRLHRSKRLKRFSSRWQSRGSTSSNSGPVLPIEKQHVVKSHKKRCKLLGDEHSLHVTASNQRQRYVTKDGKCRVNLGPIEDKSRFLSDIFTTLVDLKYRWFLLVFTMCYILTWVAFGGIYFLGAWLRDDIAHINDPQWQACYENVDSFLSALLLSLESQRTIGYGYRMVTASCPEGTVLLMVQSILGSIIDALMVGCMFVKISRPQQRAQTLIFSKHCVICERDEKLCMLFRIGDLRESHMVDAKIRAKLIKSRQTKEGEFIPLEQSEINLGYDTGGDRLLLVEPQTITHVINDNSPFWEVGAERLKRETFEIIVILEGIVEASGMTCQARTSYTEDEILWGHRFESCISLEKGAFRVDYGAFDKTFEVQIGEPLPARLGLNPRAGLNVPTALRRWLFGWGETGVSVAARGRTKSNSNRAELRESEGHFRQRLSETGIYRREALASDSFLFSPRDLLMGSYIGKPESPTADSGRPRAGRNPREQLREKLSRPNHAVYTPNRRLSFAGEPPGAVGRFTITPQRHYPLQQPGVSSVGVLPPTKWDGFRKKNILSPRNSPATLSPVTVKIARPNHNTPSFSLDQLSCSGLPRAPADPCSRDSVLRVLKESRKREVEDEDRSFTTEQRSKRRRNDSGGSAHSAFEPLLPNGTPSQLVPKPGSLKRGMTSLAEEAIMKRSRTSSISSGSGVHTPRGTPGTRRNPIHSSYSSSRGLSQWKKPSAPSSPLSSPGSSRSQTPEGAPKRPREDDGQSPSSASSVRSEHTASDKAPVTSKLTPVPKVPVTTSTDSTGSGGKRKRKIQLVSSHRDDHISLPPPPELGYTITVKDLDEEKKAAISKIQKVLETPAPEPEKLVSLPAATSTQSTTSTSSAQPSTTTTTTLSSLLAAPLPTSSSSAIPVINLDPSPGSSVSTAPAASNPLLEALKMKTTTPASSTPAGSTITVSVSTTPVQPSGLNLKATTAVDSPQLPPASQSQSSTAGVEQSSAFTQVLSQVFKASSSTTPVAGASLFGLASQNSTPSDSTASNPVATTTATAPASSSESLSNTNPLLASGFKPIFAVTTTSSATSAPESKPPNQNFKPIFGGATAGAGFGQSPSLTTTNPASTVSSSSTPSIFGGLTSSTTAAPSVFPGLTNTPTGTASTTTQPAAQTAAKSLFGSCFTPSTTSTSSVTAQALNTGSTFPFGAATTTAAAAPAPAAAATTTSSNGTFTFGATQSDPQAASQKVFSFGQPAPSQNTTTASFGGFGMANTASTTAAAATTQSTFSFGKSSFEAPAAPATFGSSAAAPKPFTFGGSTASSTPASNPAPAPFTFGAAAATTATTFGTPAKPAFGGSSAGFAFGGSTAPQAAPSAAPSFGAATQTQSSSSATFTFGSGAPQPAPSGPAQPAPGAFNFGAGMSCPQFGTPVPNNPAPHMGSFNFGAAATDKPAFGTSTPSFGQSAAAGPIPFGSPGTPVQGFNAGPFGSPATPSFSIGAGSKPSGARQRLQARRQHNRKNMWTLPLVRLEEKAESVKDMEP</sequence>
<feature type="region of interest" description="Disordered" evidence="18">
    <location>
        <begin position="95"/>
        <end position="173"/>
    </location>
</feature>
<evidence type="ECO:0000256" key="15">
    <source>
        <dbReference type="ARBA" id="ARBA00076077"/>
    </source>
</evidence>
<dbReference type="Proteomes" id="UP001279410">
    <property type="component" value="Unassembled WGS sequence"/>
</dbReference>
<reference evidence="22" key="1">
    <citation type="submission" date="2022-08" db="EMBL/GenBank/DDBJ databases">
        <title>Genome sequencing of akame (Lates japonicus).</title>
        <authorList>
            <person name="Hashiguchi Y."/>
            <person name="Takahashi H."/>
        </authorList>
    </citation>
    <scope>NUCLEOTIDE SEQUENCE</scope>
    <source>
        <strain evidence="22">Kochi</strain>
    </source>
</reference>
<dbReference type="PANTHER" id="PTHR11767:SF116">
    <property type="entry name" value="G PROTEIN-ACTIVATED INWARD RECTIFIER POTASSIUM CHANNEL 4"/>
    <property type="match status" value="1"/>
</dbReference>
<evidence type="ECO:0000256" key="13">
    <source>
        <dbReference type="ARBA" id="ARBA00062687"/>
    </source>
</evidence>
<evidence type="ECO:0000256" key="14">
    <source>
        <dbReference type="ARBA" id="ARBA00072191"/>
    </source>
</evidence>
<dbReference type="InterPro" id="IPR041647">
    <property type="entry name" value="IRK_C"/>
</dbReference>
<comment type="similarity">
    <text evidence="12">Belongs to the inward rectifier-type potassium channel (TC 1.A.2.1) family. KCNJ9 subfamily.</text>
</comment>
<feature type="compositionally biased region" description="Low complexity" evidence="18">
    <location>
        <begin position="860"/>
        <end position="878"/>
    </location>
</feature>
<feature type="compositionally biased region" description="Pro residues" evidence="18">
    <location>
        <begin position="1519"/>
        <end position="1528"/>
    </location>
</feature>
<evidence type="ECO:0000256" key="7">
    <source>
        <dbReference type="ARBA" id="ARBA00022989"/>
    </source>
</evidence>
<evidence type="ECO:0000259" key="21">
    <source>
        <dbReference type="Pfam" id="PF17655"/>
    </source>
</evidence>
<gene>
    <name evidence="22" type="ORF">AKAME5_000104500</name>
</gene>
<evidence type="ECO:0000256" key="10">
    <source>
        <dbReference type="ARBA" id="ARBA00023303"/>
    </source>
</evidence>
<feature type="region of interest" description="Disordered" evidence="18">
    <location>
        <begin position="817"/>
        <end position="961"/>
    </location>
</feature>
<feature type="region of interest" description="Disordered" evidence="18">
    <location>
        <begin position="1205"/>
        <end position="1253"/>
    </location>
</feature>